<evidence type="ECO:0000313" key="22">
    <source>
        <dbReference type="Proteomes" id="UP000238479"/>
    </source>
</evidence>
<comment type="caution">
    <text evidence="21">The sequence shown here is derived from an EMBL/GenBank/DDBJ whole genome shotgun (WGS) entry which is preliminary data.</text>
</comment>
<keyword evidence="3" id="KW-1003">Cell membrane</keyword>
<evidence type="ECO:0000256" key="18">
    <source>
        <dbReference type="ARBA" id="ARBA00047899"/>
    </source>
</evidence>
<dbReference type="GO" id="GO:0004674">
    <property type="term" value="F:protein serine/threonine kinase activity"/>
    <property type="evidence" value="ECO:0007669"/>
    <property type="project" value="UniProtKB-KW"/>
</dbReference>
<keyword evidence="14" id="KW-1133">Transmembrane helix</keyword>
<keyword evidence="11" id="KW-0547">Nucleotide-binding</keyword>
<dbReference type="EC" id="2.7.11.1" evidence="2"/>
<evidence type="ECO:0000256" key="7">
    <source>
        <dbReference type="ARBA" id="ARBA00022679"/>
    </source>
</evidence>
<comment type="subcellular location">
    <subcellularLocation>
        <location evidence="1">Cell membrane</location>
        <topology evidence="1">Single-pass membrane protein</topology>
    </subcellularLocation>
</comment>
<keyword evidence="6" id="KW-0433">Leucine-rich repeat</keyword>
<evidence type="ECO:0000256" key="14">
    <source>
        <dbReference type="ARBA" id="ARBA00022989"/>
    </source>
</evidence>
<keyword evidence="16" id="KW-0675">Receptor</keyword>
<gene>
    <name evidence="21" type="ORF">RchiOBHm_Chr1g0349321</name>
</gene>
<proteinExistence type="predicted"/>
<keyword evidence="5" id="KW-0597">Phosphoprotein</keyword>
<dbReference type="PROSITE" id="PS50011">
    <property type="entry name" value="PROTEIN_KINASE_DOM"/>
    <property type="match status" value="1"/>
</dbReference>
<evidence type="ECO:0000256" key="8">
    <source>
        <dbReference type="ARBA" id="ARBA00022692"/>
    </source>
</evidence>
<dbReference type="GO" id="GO:0005524">
    <property type="term" value="F:ATP binding"/>
    <property type="evidence" value="ECO:0007669"/>
    <property type="project" value="UniProtKB-KW"/>
</dbReference>
<keyword evidence="8" id="KW-0812">Transmembrane</keyword>
<dbReference type="Gene3D" id="3.30.200.20">
    <property type="entry name" value="Phosphorylase Kinase, domain 1"/>
    <property type="match status" value="1"/>
</dbReference>
<evidence type="ECO:0000256" key="2">
    <source>
        <dbReference type="ARBA" id="ARBA00012513"/>
    </source>
</evidence>
<evidence type="ECO:0000256" key="4">
    <source>
        <dbReference type="ARBA" id="ARBA00022527"/>
    </source>
</evidence>
<keyword evidence="15" id="KW-0472">Membrane</keyword>
<dbReference type="Proteomes" id="UP000238479">
    <property type="component" value="Chromosome 1"/>
</dbReference>
<organism evidence="21 22">
    <name type="scientific">Rosa chinensis</name>
    <name type="common">China rose</name>
    <dbReference type="NCBI Taxonomy" id="74649"/>
    <lineage>
        <taxon>Eukaryota</taxon>
        <taxon>Viridiplantae</taxon>
        <taxon>Streptophyta</taxon>
        <taxon>Embryophyta</taxon>
        <taxon>Tracheophyta</taxon>
        <taxon>Spermatophyta</taxon>
        <taxon>Magnoliopsida</taxon>
        <taxon>eudicotyledons</taxon>
        <taxon>Gunneridae</taxon>
        <taxon>Pentapetalae</taxon>
        <taxon>rosids</taxon>
        <taxon>fabids</taxon>
        <taxon>Rosales</taxon>
        <taxon>Rosaceae</taxon>
        <taxon>Rosoideae</taxon>
        <taxon>Rosoideae incertae sedis</taxon>
        <taxon>Rosa</taxon>
    </lineage>
</organism>
<dbReference type="PANTHER" id="PTHR48055:SF55">
    <property type="entry name" value="PROTEIN KINASE DOMAIN-CONTAINING PROTEIN"/>
    <property type="match status" value="1"/>
</dbReference>
<dbReference type="GO" id="GO:0005886">
    <property type="term" value="C:plasma membrane"/>
    <property type="evidence" value="ECO:0007669"/>
    <property type="project" value="UniProtKB-SubCell"/>
</dbReference>
<dbReference type="SMART" id="SM00220">
    <property type="entry name" value="S_TKc"/>
    <property type="match status" value="1"/>
</dbReference>
<evidence type="ECO:0000256" key="1">
    <source>
        <dbReference type="ARBA" id="ARBA00004162"/>
    </source>
</evidence>
<dbReference type="PANTHER" id="PTHR48055">
    <property type="entry name" value="LEUCINE-RICH REPEAT RECEPTOR PROTEIN KINASE EMS1"/>
    <property type="match status" value="1"/>
</dbReference>
<keyword evidence="9" id="KW-0732">Signal</keyword>
<evidence type="ECO:0000256" key="16">
    <source>
        <dbReference type="ARBA" id="ARBA00023170"/>
    </source>
</evidence>
<keyword evidence="12" id="KW-0418">Kinase</keyword>
<keyword evidence="10" id="KW-0677">Repeat</keyword>
<dbReference type="STRING" id="74649.A0A2P6SFT1"/>
<dbReference type="InterPro" id="IPR011009">
    <property type="entry name" value="Kinase-like_dom_sf"/>
</dbReference>
<evidence type="ECO:0000256" key="10">
    <source>
        <dbReference type="ARBA" id="ARBA00022737"/>
    </source>
</evidence>
<evidence type="ECO:0000256" key="3">
    <source>
        <dbReference type="ARBA" id="ARBA00022475"/>
    </source>
</evidence>
<evidence type="ECO:0000256" key="19">
    <source>
        <dbReference type="ARBA" id="ARBA00048679"/>
    </source>
</evidence>
<dbReference type="FunFam" id="3.30.200.20:FF:000432">
    <property type="entry name" value="LRR receptor-like serine/threonine-protein kinase EFR"/>
    <property type="match status" value="1"/>
</dbReference>
<dbReference type="InterPro" id="IPR001245">
    <property type="entry name" value="Ser-Thr/Tyr_kinase_cat_dom"/>
</dbReference>
<comment type="catalytic activity">
    <reaction evidence="18">
        <text>L-threonyl-[protein] + ATP = O-phospho-L-threonyl-[protein] + ADP + H(+)</text>
        <dbReference type="Rhea" id="RHEA:46608"/>
        <dbReference type="Rhea" id="RHEA-COMP:11060"/>
        <dbReference type="Rhea" id="RHEA-COMP:11605"/>
        <dbReference type="ChEBI" id="CHEBI:15378"/>
        <dbReference type="ChEBI" id="CHEBI:30013"/>
        <dbReference type="ChEBI" id="CHEBI:30616"/>
        <dbReference type="ChEBI" id="CHEBI:61977"/>
        <dbReference type="ChEBI" id="CHEBI:456216"/>
        <dbReference type="EC" id="2.7.11.1"/>
    </reaction>
</comment>
<evidence type="ECO:0000256" key="9">
    <source>
        <dbReference type="ARBA" id="ARBA00022729"/>
    </source>
</evidence>
<accession>A0A2P6SFT1</accession>
<keyword evidence="7 21" id="KW-0808">Transferase</keyword>
<reference evidence="21 22" key="1">
    <citation type="journal article" date="2018" name="Nat. Genet.">
        <title>The Rosa genome provides new insights in the design of modern roses.</title>
        <authorList>
            <person name="Bendahmane M."/>
        </authorList>
    </citation>
    <scope>NUCLEOTIDE SEQUENCE [LARGE SCALE GENOMIC DNA]</scope>
    <source>
        <strain evidence="22">cv. Old Blush</strain>
    </source>
</reference>
<comment type="catalytic activity">
    <reaction evidence="19">
        <text>L-seryl-[protein] + ATP = O-phospho-L-seryl-[protein] + ADP + H(+)</text>
        <dbReference type="Rhea" id="RHEA:17989"/>
        <dbReference type="Rhea" id="RHEA-COMP:9863"/>
        <dbReference type="Rhea" id="RHEA-COMP:11604"/>
        <dbReference type="ChEBI" id="CHEBI:15378"/>
        <dbReference type="ChEBI" id="CHEBI:29999"/>
        <dbReference type="ChEBI" id="CHEBI:30616"/>
        <dbReference type="ChEBI" id="CHEBI:83421"/>
        <dbReference type="ChEBI" id="CHEBI:456216"/>
        <dbReference type="EC" id="2.7.11.1"/>
    </reaction>
</comment>
<dbReference type="OMA" id="RNICHRN"/>
<evidence type="ECO:0000256" key="12">
    <source>
        <dbReference type="ARBA" id="ARBA00022777"/>
    </source>
</evidence>
<evidence type="ECO:0000259" key="20">
    <source>
        <dbReference type="PROSITE" id="PS50011"/>
    </source>
</evidence>
<dbReference type="Gramene" id="PRQ57530">
    <property type="protein sequence ID" value="PRQ57530"/>
    <property type="gene ID" value="RchiOBHm_Chr1g0349321"/>
</dbReference>
<name>A0A2P6SFT1_ROSCH</name>
<dbReference type="EMBL" id="PDCK01000039">
    <property type="protein sequence ID" value="PRQ57530.1"/>
    <property type="molecule type" value="Genomic_DNA"/>
</dbReference>
<evidence type="ECO:0000256" key="5">
    <source>
        <dbReference type="ARBA" id="ARBA00022553"/>
    </source>
</evidence>
<dbReference type="InterPro" id="IPR008271">
    <property type="entry name" value="Ser/Thr_kinase_AS"/>
</dbReference>
<feature type="domain" description="Protein kinase" evidence="20">
    <location>
        <begin position="61"/>
        <end position="371"/>
    </location>
</feature>
<evidence type="ECO:0000256" key="6">
    <source>
        <dbReference type="ARBA" id="ARBA00022614"/>
    </source>
</evidence>
<dbReference type="FunFam" id="1.10.510.10:FF:000358">
    <property type="entry name" value="Putative leucine-rich repeat receptor-like serine/threonine-protein kinase"/>
    <property type="match status" value="1"/>
</dbReference>
<evidence type="ECO:0000256" key="17">
    <source>
        <dbReference type="ARBA" id="ARBA00023180"/>
    </source>
</evidence>
<dbReference type="PROSITE" id="PS00108">
    <property type="entry name" value="PROTEIN_KINASE_ST"/>
    <property type="match status" value="1"/>
</dbReference>
<sequence>MDLSLLFLRLSKRKTIGRNKMLSFLRLRRKNNAIVSADWSHLRVDLLPVSYSALSESTDKFSSENLIGVGSFGSVYKVALVTPFDRTYLFLAEYVQVHLVAVKVFNLSRHGASRSFITECEVLRNIRHRNVVKIVTACSSVDFYGNEFKALVYQYMEKGSLEEWLHPTSGTQQGRSAPKKLNLYQRLSIAIDVACAVEYLHNHCETPIVHCDIKPSNVLLDNEFTAHLSDFGLARFLSRTKNDFAIGLRGSVGYAAPEYGMGGEVSTYGDLYSFGILLLEIFSGRKPTDEMFCDGSNFRSFCEAALSKGVEKIADPVLLQEGKGAASIIGIGDKEIEECLSEIFRIGIGCSTESPKDRLDIRDVVFSLSYIRERLPCLLRGGTLIFDMVL</sequence>
<evidence type="ECO:0000256" key="11">
    <source>
        <dbReference type="ARBA" id="ARBA00022741"/>
    </source>
</evidence>
<protein>
    <recommendedName>
        <fullName evidence="2">non-specific serine/threonine protein kinase</fullName>
        <ecNumber evidence="2">2.7.11.1</ecNumber>
    </recommendedName>
</protein>
<keyword evidence="4" id="KW-0723">Serine/threonine-protein kinase</keyword>
<dbReference type="InterPro" id="IPR000719">
    <property type="entry name" value="Prot_kinase_dom"/>
</dbReference>
<evidence type="ECO:0000256" key="13">
    <source>
        <dbReference type="ARBA" id="ARBA00022840"/>
    </source>
</evidence>
<dbReference type="SUPFAM" id="SSF56112">
    <property type="entry name" value="Protein kinase-like (PK-like)"/>
    <property type="match status" value="1"/>
</dbReference>
<keyword evidence="17" id="KW-0325">Glycoprotein</keyword>
<dbReference type="Pfam" id="PF07714">
    <property type="entry name" value="PK_Tyr_Ser-Thr"/>
    <property type="match status" value="1"/>
</dbReference>
<keyword evidence="22" id="KW-1185">Reference proteome</keyword>
<evidence type="ECO:0000256" key="15">
    <source>
        <dbReference type="ARBA" id="ARBA00023136"/>
    </source>
</evidence>
<dbReference type="InterPro" id="IPR051564">
    <property type="entry name" value="LRR_receptor-like_kinase"/>
</dbReference>
<evidence type="ECO:0000313" key="21">
    <source>
        <dbReference type="EMBL" id="PRQ57530.1"/>
    </source>
</evidence>
<keyword evidence="13" id="KW-0067">ATP-binding</keyword>
<dbReference type="AlphaFoldDB" id="A0A2P6SFT1"/>
<dbReference type="Gene3D" id="1.10.510.10">
    <property type="entry name" value="Transferase(Phosphotransferase) domain 1"/>
    <property type="match status" value="1"/>
</dbReference>